<dbReference type="Gene3D" id="3.40.190.10">
    <property type="entry name" value="Periplasmic binding protein-like II"/>
    <property type="match status" value="2"/>
</dbReference>
<dbReference type="EC" id="4.2.1.151" evidence="4"/>
<comment type="function">
    <text evidence="4">Catalyzes the dehydration of chorismate into 3-[(1-carboxyvinyl)oxy]benzoate, a step in the biosynthesis of menaquinone (MK, vitamin K2).</text>
</comment>
<organism evidence="5 6">
    <name type="scientific">Mesoterricola sediminis</name>
    <dbReference type="NCBI Taxonomy" id="2927980"/>
    <lineage>
        <taxon>Bacteria</taxon>
        <taxon>Pseudomonadati</taxon>
        <taxon>Acidobacteriota</taxon>
        <taxon>Holophagae</taxon>
        <taxon>Holophagales</taxon>
        <taxon>Holophagaceae</taxon>
        <taxon>Mesoterricola</taxon>
    </lineage>
</organism>
<name>A0AA48KDE4_9BACT</name>
<dbReference type="Proteomes" id="UP001228113">
    <property type="component" value="Chromosome"/>
</dbReference>
<accession>A0AA48KDE4</accession>
<dbReference type="PANTHER" id="PTHR37690">
    <property type="entry name" value="CHORISMATE DEHYDRATASE"/>
    <property type="match status" value="1"/>
</dbReference>
<sequence>MAHSNPFRISIIDYLNAAPLNYGFKHGLGYEHFHLKFHVPSLCANQLRSGEVDAGLISSIEYLRIPRLKLVPGLCIASPKRVRSVIILSKVPPEQIRTLALDTSSRTSVVLAQILLRERYGVAPQVVDMAPDQVAMLETCDAALLIGDVAMRTRREGLIVLDLAEEWHAWTGLPFVFALWQVREDAPVLEIPGGVGPFFHRSLELGRENLAAIVDEAWRTIGWTKPELREYLTENISYHLGDRERDSLALFYEKAVANGFAPATKPLAFL</sequence>
<dbReference type="SUPFAM" id="SSF53850">
    <property type="entry name" value="Periplasmic binding protein-like II"/>
    <property type="match status" value="1"/>
</dbReference>
<dbReference type="EMBL" id="AP027081">
    <property type="protein sequence ID" value="BDU76985.1"/>
    <property type="molecule type" value="Genomic_DNA"/>
</dbReference>
<keyword evidence="6" id="KW-1185">Reference proteome</keyword>
<evidence type="ECO:0000256" key="4">
    <source>
        <dbReference type="HAMAP-Rule" id="MF_00995"/>
    </source>
</evidence>
<gene>
    <name evidence="4 5" type="primary">mqnA</name>
    <name evidence="5" type="ORF">METESE_19430</name>
</gene>
<evidence type="ECO:0000256" key="3">
    <source>
        <dbReference type="ARBA" id="ARBA00023239"/>
    </source>
</evidence>
<dbReference type="Pfam" id="PF02621">
    <property type="entry name" value="VitK2_biosynth"/>
    <property type="match status" value="1"/>
</dbReference>
<dbReference type="InterPro" id="IPR003773">
    <property type="entry name" value="Menaquinone_biosynth"/>
</dbReference>
<dbReference type="PANTHER" id="PTHR37690:SF1">
    <property type="entry name" value="CHORISMATE DEHYDRATASE"/>
    <property type="match status" value="1"/>
</dbReference>
<evidence type="ECO:0000256" key="1">
    <source>
        <dbReference type="ARBA" id="ARBA00004863"/>
    </source>
</evidence>
<protein>
    <recommendedName>
        <fullName evidence="4">Chorismate dehydratase</fullName>
        <ecNumber evidence="4">4.2.1.151</ecNumber>
    </recommendedName>
    <alternativeName>
        <fullName evidence="4">Menaquinone biosynthetic enzyme MqnA</fullName>
    </alternativeName>
</protein>
<keyword evidence="3 4" id="KW-0456">Lyase</keyword>
<evidence type="ECO:0000313" key="5">
    <source>
        <dbReference type="EMBL" id="BDU76985.1"/>
    </source>
</evidence>
<dbReference type="AlphaFoldDB" id="A0AA48KDE4"/>
<dbReference type="RefSeq" id="WP_279342142.1">
    <property type="nucleotide sequence ID" value="NZ_AP027081.1"/>
</dbReference>
<dbReference type="GO" id="GO:0009234">
    <property type="term" value="P:menaquinone biosynthetic process"/>
    <property type="evidence" value="ECO:0007669"/>
    <property type="project" value="UniProtKB-UniRule"/>
</dbReference>
<dbReference type="InterPro" id="IPR030868">
    <property type="entry name" value="MqnA"/>
</dbReference>
<dbReference type="KEGG" id="msea:METESE_19430"/>
<reference evidence="5" key="1">
    <citation type="journal article" date="2023" name="Int. J. Syst. Evol. Microbiol.">
        <title>Mesoterricola silvestris gen. nov., sp. nov., Mesoterricola sediminis sp. nov., Geothrix oryzae sp. nov., Geothrix edaphica sp. nov., Geothrix rubra sp. nov., and Geothrix limicola sp. nov., six novel members of Acidobacteriota isolated from soils.</title>
        <authorList>
            <person name="Itoh H."/>
            <person name="Sugisawa Y."/>
            <person name="Mise K."/>
            <person name="Xu Z."/>
            <person name="Kuniyasu M."/>
            <person name="Ushijima N."/>
            <person name="Kawano K."/>
            <person name="Kobayashi E."/>
            <person name="Shiratori Y."/>
            <person name="Masuda Y."/>
            <person name="Senoo K."/>
        </authorList>
    </citation>
    <scope>NUCLEOTIDE SEQUENCE</scope>
    <source>
        <strain evidence="5">W786</strain>
    </source>
</reference>
<evidence type="ECO:0000256" key="2">
    <source>
        <dbReference type="ARBA" id="ARBA00022428"/>
    </source>
</evidence>
<dbReference type="HAMAP" id="MF_00995">
    <property type="entry name" value="MqnA"/>
    <property type="match status" value="1"/>
</dbReference>
<comment type="similarity">
    <text evidence="4">Belongs to the MqnA/MqnD family. MqnA subfamily.</text>
</comment>
<comment type="pathway">
    <text evidence="1 4">Quinol/quinone metabolism; menaquinone biosynthesis.</text>
</comment>
<evidence type="ECO:0000313" key="6">
    <source>
        <dbReference type="Proteomes" id="UP001228113"/>
    </source>
</evidence>
<dbReference type="GO" id="GO:0016836">
    <property type="term" value="F:hydro-lyase activity"/>
    <property type="evidence" value="ECO:0007669"/>
    <property type="project" value="UniProtKB-UniRule"/>
</dbReference>
<keyword evidence="2 4" id="KW-0474">Menaquinone biosynthesis</keyword>
<comment type="catalytic activity">
    <reaction evidence="4">
        <text>chorismate = 3-[(1-carboxyvinyl)-oxy]benzoate + H2O</text>
        <dbReference type="Rhea" id="RHEA:40051"/>
        <dbReference type="ChEBI" id="CHEBI:15377"/>
        <dbReference type="ChEBI" id="CHEBI:29748"/>
        <dbReference type="ChEBI" id="CHEBI:76981"/>
        <dbReference type="EC" id="4.2.1.151"/>
    </reaction>
</comment>
<dbReference type="CDD" id="cd13634">
    <property type="entry name" value="PBP2_Sco4506"/>
    <property type="match status" value="1"/>
</dbReference>
<proteinExistence type="inferred from homology"/>